<name>A0A9P4L3S2_9PLEO</name>
<feature type="region of interest" description="Disordered" evidence="2">
    <location>
        <begin position="527"/>
        <end position="548"/>
    </location>
</feature>
<feature type="compositionally biased region" description="Basic and acidic residues" evidence="2">
    <location>
        <begin position="584"/>
        <end position="593"/>
    </location>
</feature>
<sequence>MALSLGNAAAFASLAYGVAATTWGFMMASPPTPTDVVEPVAVYVEAPRDKETHVGRSNCLNNTLLNSIGVDGVTLSESQAIEIETATAAEASIEPTINATIPSEEYAYVTETTGHGRSMPHERETVTTSNTKSDWRGINEYLITALVMSFIGIVLSYGKLARIEKALQQAADMKADLGKDHMLKNCGKQDEEIQEPVTTDTTPIGLKPIMRQLEELRNNQAEQDKKIEALEQANKAKDAKIADQERRLNKRFEKENTGEPTPEPVDLASQEVSKDEMIQDIITQIRDMVQNDPKSIITAPSTGALKDLLRPLDSRVDGISKRLEEQLKKFWLMVWENKSSNLQHLAKVNAQVDSMDEDIALKVSDFMTVKDQSTGTANDILRFLIRLRAVEDVLIDRGLLPPRIPPPPAPAPTPQPQYAPFPTPSSEPSYGNHAHQYDMNPDDNVPDRDYYNDESATLASDGEDQSPVPAAPHNEFQDLGSPHLYDQNPQTDFEQPVHQSIPAWHFGGPQEKEFTFTSGNTFTFQPAEATAPQTGDDEEHVAKPASKSPFDFSVPASFKFNAEAVPQQSSQPVNSDLFSFLTRSDADDTKEHE</sequence>
<evidence type="ECO:0000256" key="2">
    <source>
        <dbReference type="SAM" id="MobiDB-lite"/>
    </source>
</evidence>
<gene>
    <name evidence="3" type="ORF">K460DRAFT_436988</name>
</gene>
<organism evidence="3 4">
    <name type="scientific">Cucurbitaria berberidis CBS 394.84</name>
    <dbReference type="NCBI Taxonomy" id="1168544"/>
    <lineage>
        <taxon>Eukaryota</taxon>
        <taxon>Fungi</taxon>
        <taxon>Dikarya</taxon>
        <taxon>Ascomycota</taxon>
        <taxon>Pezizomycotina</taxon>
        <taxon>Dothideomycetes</taxon>
        <taxon>Pleosporomycetidae</taxon>
        <taxon>Pleosporales</taxon>
        <taxon>Pleosporineae</taxon>
        <taxon>Cucurbitariaceae</taxon>
        <taxon>Cucurbitaria</taxon>
    </lineage>
</organism>
<evidence type="ECO:0000313" key="3">
    <source>
        <dbReference type="EMBL" id="KAF1841251.1"/>
    </source>
</evidence>
<evidence type="ECO:0000256" key="1">
    <source>
        <dbReference type="SAM" id="Coils"/>
    </source>
</evidence>
<dbReference type="AlphaFoldDB" id="A0A9P4L3S2"/>
<comment type="caution">
    <text evidence="3">The sequence shown here is derived from an EMBL/GenBank/DDBJ whole genome shotgun (WGS) entry which is preliminary data.</text>
</comment>
<feature type="region of interest" description="Disordered" evidence="2">
    <location>
        <begin position="404"/>
        <end position="492"/>
    </location>
</feature>
<feature type="region of interest" description="Disordered" evidence="2">
    <location>
        <begin position="564"/>
        <end position="593"/>
    </location>
</feature>
<feature type="coiled-coil region" evidence="1">
    <location>
        <begin position="213"/>
        <end position="247"/>
    </location>
</feature>
<feature type="compositionally biased region" description="Polar residues" evidence="2">
    <location>
        <begin position="566"/>
        <end position="577"/>
    </location>
</feature>
<dbReference type="Proteomes" id="UP000800039">
    <property type="component" value="Unassembled WGS sequence"/>
</dbReference>
<keyword evidence="1" id="KW-0175">Coiled coil</keyword>
<reference evidence="3" key="1">
    <citation type="submission" date="2020-01" db="EMBL/GenBank/DDBJ databases">
        <authorList>
            <consortium name="DOE Joint Genome Institute"/>
            <person name="Haridas S."/>
            <person name="Albert R."/>
            <person name="Binder M."/>
            <person name="Bloem J."/>
            <person name="Labutti K."/>
            <person name="Salamov A."/>
            <person name="Andreopoulos B."/>
            <person name="Baker S.E."/>
            <person name="Barry K."/>
            <person name="Bills G."/>
            <person name="Bluhm B.H."/>
            <person name="Cannon C."/>
            <person name="Castanera R."/>
            <person name="Culley D.E."/>
            <person name="Daum C."/>
            <person name="Ezra D."/>
            <person name="Gonzalez J.B."/>
            <person name="Henrissat B."/>
            <person name="Kuo A."/>
            <person name="Liang C."/>
            <person name="Lipzen A."/>
            <person name="Lutzoni F."/>
            <person name="Magnuson J."/>
            <person name="Mondo S."/>
            <person name="Nolan M."/>
            <person name="Ohm R."/>
            <person name="Pangilinan J."/>
            <person name="Park H.-J."/>
            <person name="Ramirez L."/>
            <person name="Alfaro M."/>
            <person name="Sun H."/>
            <person name="Tritt A."/>
            <person name="Yoshinaga Y."/>
            <person name="Zwiers L.-H."/>
            <person name="Turgeon B.G."/>
            <person name="Goodwin S.B."/>
            <person name="Spatafora J.W."/>
            <person name="Crous P.W."/>
            <person name="Grigoriev I.V."/>
        </authorList>
    </citation>
    <scope>NUCLEOTIDE SEQUENCE</scope>
    <source>
        <strain evidence="3">CBS 394.84</strain>
    </source>
</reference>
<keyword evidence="4" id="KW-1185">Reference proteome</keyword>
<protein>
    <submittedName>
        <fullName evidence="3">Uncharacterized protein</fullName>
    </submittedName>
</protein>
<evidence type="ECO:0000313" key="4">
    <source>
        <dbReference type="Proteomes" id="UP000800039"/>
    </source>
</evidence>
<dbReference type="EMBL" id="ML976619">
    <property type="protein sequence ID" value="KAF1841251.1"/>
    <property type="molecule type" value="Genomic_DNA"/>
</dbReference>
<feature type="compositionally biased region" description="Pro residues" evidence="2">
    <location>
        <begin position="404"/>
        <end position="425"/>
    </location>
</feature>
<proteinExistence type="predicted"/>
<accession>A0A9P4L3S2</accession>
<dbReference type="GeneID" id="63855670"/>
<dbReference type="RefSeq" id="XP_040783814.1">
    <property type="nucleotide sequence ID" value="XM_040938414.1"/>
</dbReference>